<dbReference type="Proteomes" id="UP000325576">
    <property type="component" value="Unassembled WGS sequence"/>
</dbReference>
<dbReference type="GO" id="GO:0008840">
    <property type="term" value="F:4-hydroxy-tetrahydrodipicolinate synthase activity"/>
    <property type="evidence" value="ECO:0007669"/>
    <property type="project" value="TreeGrafter"/>
</dbReference>
<dbReference type="PANTHER" id="PTHR12128">
    <property type="entry name" value="DIHYDRODIPICOLINATE SYNTHASE"/>
    <property type="match status" value="1"/>
</dbReference>
<evidence type="ECO:0000256" key="2">
    <source>
        <dbReference type="ARBA" id="ARBA00023239"/>
    </source>
</evidence>
<dbReference type="InterPro" id="IPR013785">
    <property type="entry name" value="Aldolase_TIM"/>
</dbReference>
<feature type="active site" description="Schiff-base intermediate with substrate" evidence="4">
    <location>
        <position position="167"/>
    </location>
</feature>
<dbReference type="PIRSF" id="PIRSF001365">
    <property type="entry name" value="DHDPS"/>
    <property type="match status" value="1"/>
</dbReference>
<dbReference type="SUPFAM" id="SSF51569">
    <property type="entry name" value="Aldolase"/>
    <property type="match status" value="1"/>
</dbReference>
<dbReference type="EMBL" id="MRBO01000453">
    <property type="protein sequence ID" value="KAB2584263.1"/>
    <property type="molecule type" value="Genomic_DNA"/>
</dbReference>
<dbReference type="AlphaFoldDB" id="A0A0C2ZPP1"/>
<evidence type="ECO:0000256" key="3">
    <source>
        <dbReference type="PIRNR" id="PIRNR001365"/>
    </source>
</evidence>
<protein>
    <submittedName>
        <fullName evidence="5">Dihydrodipicolinate synthase family protein</fullName>
    </submittedName>
</protein>
<evidence type="ECO:0000313" key="5">
    <source>
        <dbReference type="EMBL" id="KAB2584263.1"/>
    </source>
</evidence>
<keyword evidence="2 3" id="KW-0456">Lyase</keyword>
<reference evidence="5 6" key="1">
    <citation type="journal article" date="2017" name="Poromechanics V (2013)">
        <title>Genomic Characterization of the Arsenic-Tolerant Actinobacterium, &lt;i&gt;Rhodococcus erythropolis&lt;/i&gt; S43.</title>
        <authorList>
            <person name="Retamal-Morales G."/>
            <person name="Mehnert M."/>
            <person name="Schwabe R."/>
            <person name="Tischler D."/>
            <person name="Schloemann M."/>
            <person name="Levican G.J."/>
        </authorList>
    </citation>
    <scope>NUCLEOTIDE SEQUENCE [LARGE SCALE GENOMIC DNA]</scope>
    <source>
        <strain evidence="5 6">S43</strain>
    </source>
</reference>
<dbReference type="Pfam" id="PF00701">
    <property type="entry name" value="DHDPS"/>
    <property type="match status" value="1"/>
</dbReference>
<dbReference type="Gene3D" id="3.20.20.70">
    <property type="entry name" value="Aldolase class I"/>
    <property type="match status" value="1"/>
</dbReference>
<evidence type="ECO:0000313" key="6">
    <source>
        <dbReference type="Proteomes" id="UP000325576"/>
    </source>
</evidence>
<organism evidence="5 6">
    <name type="scientific">Rhodococcus erythropolis</name>
    <name type="common">Arthrobacter picolinophilus</name>
    <dbReference type="NCBI Taxonomy" id="1833"/>
    <lineage>
        <taxon>Bacteria</taxon>
        <taxon>Bacillati</taxon>
        <taxon>Actinomycetota</taxon>
        <taxon>Actinomycetes</taxon>
        <taxon>Mycobacteriales</taxon>
        <taxon>Nocardiaceae</taxon>
        <taxon>Rhodococcus</taxon>
        <taxon>Rhodococcus erythropolis group</taxon>
    </lineage>
</organism>
<gene>
    <name evidence="5" type="ORF">BS297_16410</name>
</gene>
<dbReference type="InterPro" id="IPR002220">
    <property type="entry name" value="DapA-like"/>
</dbReference>
<dbReference type="SMART" id="SM01130">
    <property type="entry name" value="DHDPS"/>
    <property type="match status" value="1"/>
</dbReference>
<name>A0A0C2ZPP1_RHOER</name>
<evidence type="ECO:0000256" key="4">
    <source>
        <dbReference type="PIRSR" id="PIRSR001365-1"/>
    </source>
</evidence>
<dbReference type="PANTHER" id="PTHR12128:SF66">
    <property type="entry name" value="4-HYDROXY-2-OXOGLUTARATE ALDOLASE, MITOCHONDRIAL"/>
    <property type="match status" value="1"/>
</dbReference>
<proteinExistence type="inferred from homology"/>
<dbReference type="CDD" id="cd00408">
    <property type="entry name" value="DHDPS-like"/>
    <property type="match status" value="1"/>
</dbReference>
<evidence type="ECO:0000256" key="1">
    <source>
        <dbReference type="ARBA" id="ARBA00007592"/>
    </source>
</evidence>
<feature type="active site" description="Proton donor/acceptor" evidence="4">
    <location>
        <position position="139"/>
    </location>
</feature>
<accession>A0A0C2ZPP1</accession>
<comment type="caution">
    <text evidence="5">The sequence shown here is derived from an EMBL/GenBank/DDBJ whole genome shotgun (WGS) entry which is preliminary data.</text>
</comment>
<comment type="similarity">
    <text evidence="1 3">Belongs to the DapA family.</text>
</comment>
<sequence length="310" mass="33855">MNRNTVAWTGYIPAITTPFTREGALDLDGFGEQMGWLTQQRMHGVILAGTSGEWFSMNADERRQLFVEGGRHRSDNLVVIGACNAFTQQESIVHARAAEDAGLDGILVTPPPYVVPNRREIVKFYTDISDATDLPICVYNWPRGCIVDLDTDILTELAEIENVVAIKNSTGNFAGFLAGMYALEDSVRYFGMPTSALGADLALLGHGDGLMGSGGVLGSDHPDFWRAIAEGDRERALELGARDRVIMESWFTPDYGVQFGNQQAIMKTALRLQGIPAGYVRDPLLELTAEEVSIIATTLESLDIETTPLP</sequence>